<dbReference type="Proteomes" id="UP001331936">
    <property type="component" value="Unassembled WGS sequence"/>
</dbReference>
<evidence type="ECO:0000256" key="1">
    <source>
        <dbReference type="SAM" id="MobiDB-lite"/>
    </source>
</evidence>
<protein>
    <submittedName>
        <fullName evidence="4">DNA/RNA non-specific endonuclease</fullName>
    </submittedName>
</protein>
<dbReference type="Pfam" id="PF13365">
    <property type="entry name" value="Trypsin_2"/>
    <property type="match status" value="1"/>
</dbReference>
<evidence type="ECO:0000313" key="4">
    <source>
        <dbReference type="EMBL" id="MEE2033716.1"/>
    </source>
</evidence>
<dbReference type="Pfam" id="PF01223">
    <property type="entry name" value="Endonuclease_NS"/>
    <property type="match status" value="1"/>
</dbReference>
<dbReference type="InterPro" id="IPR044925">
    <property type="entry name" value="His-Me_finger_sf"/>
</dbReference>
<accession>A0ABU7JUL5</accession>
<comment type="caution">
    <text evidence="4">The sequence shown here is derived from an EMBL/GenBank/DDBJ whole genome shotgun (WGS) entry which is preliminary data.</text>
</comment>
<feature type="domain" description="DNA/RNA non-specific endonuclease/pyrophosphatase/phosphodiesterase" evidence="3">
    <location>
        <begin position="440"/>
        <end position="651"/>
    </location>
</feature>
<dbReference type="SMART" id="SM00477">
    <property type="entry name" value="NUC"/>
    <property type="match status" value="1"/>
</dbReference>
<dbReference type="EMBL" id="JAUZMZ010000095">
    <property type="protein sequence ID" value="MEE2033716.1"/>
    <property type="molecule type" value="Genomic_DNA"/>
</dbReference>
<dbReference type="SUPFAM" id="SSF54060">
    <property type="entry name" value="His-Me finger endonucleases"/>
    <property type="match status" value="1"/>
</dbReference>
<keyword evidence="5" id="KW-1185">Reference proteome</keyword>
<feature type="region of interest" description="Disordered" evidence="1">
    <location>
        <begin position="1"/>
        <end position="24"/>
    </location>
</feature>
<dbReference type="InterPro" id="IPR009003">
    <property type="entry name" value="Peptidase_S1_PA"/>
</dbReference>
<organism evidence="4 5">
    <name type="scientific">Rhodococcus chondri</name>
    <dbReference type="NCBI Taxonomy" id="3065941"/>
    <lineage>
        <taxon>Bacteria</taxon>
        <taxon>Bacillati</taxon>
        <taxon>Actinomycetota</taxon>
        <taxon>Actinomycetes</taxon>
        <taxon>Mycobacteriales</taxon>
        <taxon>Nocardiaceae</taxon>
        <taxon>Rhodococcus</taxon>
    </lineage>
</organism>
<dbReference type="PANTHER" id="PTHR13966:SF5">
    <property type="entry name" value="ENDONUCLEASE G, MITOCHONDRIAL"/>
    <property type="match status" value="1"/>
</dbReference>
<reference evidence="4 5" key="1">
    <citation type="submission" date="2023-08" db="EMBL/GenBank/DDBJ databases">
        <authorList>
            <person name="Girao M."/>
            <person name="Carvalho M.F."/>
        </authorList>
    </citation>
    <scope>NUCLEOTIDE SEQUENCE [LARGE SCALE GENOMIC DNA]</scope>
    <source>
        <strain evidence="4 5">CC-R104</strain>
    </source>
</reference>
<proteinExistence type="predicted"/>
<evidence type="ECO:0000259" key="3">
    <source>
        <dbReference type="SMART" id="SM00892"/>
    </source>
</evidence>
<dbReference type="InterPro" id="IPR044929">
    <property type="entry name" value="DNA/RNA_non-sp_Endonuclease_sf"/>
</dbReference>
<feature type="domain" description="ENPP1-3/EXOG-like endonuclease/phosphodiesterase" evidence="2">
    <location>
        <begin position="441"/>
        <end position="651"/>
    </location>
</feature>
<feature type="compositionally biased region" description="Polar residues" evidence="1">
    <location>
        <begin position="1"/>
        <end position="12"/>
    </location>
</feature>
<feature type="region of interest" description="Disordered" evidence="1">
    <location>
        <begin position="343"/>
        <end position="373"/>
    </location>
</feature>
<evidence type="ECO:0000259" key="2">
    <source>
        <dbReference type="SMART" id="SM00477"/>
    </source>
</evidence>
<dbReference type="InterPro" id="IPR043504">
    <property type="entry name" value="Peptidase_S1_PA_chymotrypsin"/>
</dbReference>
<evidence type="ECO:0000313" key="5">
    <source>
        <dbReference type="Proteomes" id="UP001331936"/>
    </source>
</evidence>
<name>A0ABU7JUL5_9NOCA</name>
<keyword evidence="4" id="KW-0255">Endonuclease</keyword>
<dbReference type="InterPro" id="IPR020821">
    <property type="entry name" value="ENPP1-3/EXOG-like_nuc-like"/>
</dbReference>
<keyword evidence="4" id="KW-0540">Nuclease</keyword>
<feature type="compositionally biased region" description="Basic and acidic residues" evidence="1">
    <location>
        <begin position="358"/>
        <end position="372"/>
    </location>
</feature>
<dbReference type="SUPFAM" id="SSF50494">
    <property type="entry name" value="Trypsin-like serine proteases"/>
    <property type="match status" value="1"/>
</dbReference>
<dbReference type="Gene3D" id="3.40.570.10">
    <property type="entry name" value="Extracellular Endonuclease, subunit A"/>
    <property type="match status" value="1"/>
</dbReference>
<dbReference type="Gene3D" id="2.40.10.10">
    <property type="entry name" value="Trypsin-like serine proteases"/>
    <property type="match status" value="2"/>
</dbReference>
<dbReference type="CDD" id="cd00091">
    <property type="entry name" value="NUC"/>
    <property type="match status" value="1"/>
</dbReference>
<sequence>MTIIDTLSTNGSAEPRAGSYESERHHQLEAAAQRIAERTEPRMHHAQVLRQPGGMAEANDDFRIIKRINHIENYYRSGEGTAPAPDLAAAVKQAEEVFEVDREDLLERIINTADFLGVRYLDEGTAAARSVGRVLIDLRSGRPRGYGTGFMVSPTLLLTNHHVLPDAHTARVSRIEFDYQDGPGGAELTPRTFGFDPDRFFIADRARDFALVAVDATPDALQEYGFSRLTAEQGTVIIGESVTIVQHPGGRKKQIVLRENRIIDIPERFVHYCADTEPGSSGSPVFNDQWEVVALHHASVPAPQHPQFGGVLNEGVRISGILAHVHAQDLPDDQRALLDELESVPARPSPELPAVPGRNEKSGEPDTVDHGDGTVTIRVPIEITVRLGDLPRVTPVHREAISIDPDYTSRGGYDPRFLATEVPLPQLGSGVAELASQELNYHHFSIVMHRRRRLALFTAVNIDGQQAQQPRRDPDRWILDPRLPADEQTGERVYADNPLDRGHLVRRLDPAWGPLAKAANDDTFHFTNCTPQHHQFNAGSTLWLGLEDHILRNTDNHDVKVTVMTGPVLADDDPQYRGVALPRQFWKVVAMVKGDGTLSATGYLLSQAALLDDFLTGPEEFSFGAYRTYQVPVRRIATMTGLGFAPHIAADPLDRIESSGAPRELLRIQDLIL</sequence>
<keyword evidence="4" id="KW-0378">Hydrolase</keyword>
<dbReference type="PANTHER" id="PTHR13966">
    <property type="entry name" value="ENDONUCLEASE RELATED"/>
    <property type="match status" value="1"/>
</dbReference>
<dbReference type="SMART" id="SM00892">
    <property type="entry name" value="Endonuclease_NS"/>
    <property type="match status" value="1"/>
</dbReference>
<dbReference type="GO" id="GO:0004519">
    <property type="term" value="F:endonuclease activity"/>
    <property type="evidence" value="ECO:0007669"/>
    <property type="project" value="UniProtKB-KW"/>
</dbReference>
<dbReference type="RefSeq" id="WP_330153108.1">
    <property type="nucleotide sequence ID" value="NZ_JAUZMZ010000095.1"/>
</dbReference>
<dbReference type="InterPro" id="IPR001604">
    <property type="entry name" value="Endo_G_ENPP1-like_dom"/>
</dbReference>
<dbReference type="InterPro" id="IPR040255">
    <property type="entry name" value="Non-specific_endonuclease"/>
</dbReference>
<gene>
    <name evidence="4" type="ORF">Q8814_16580</name>
</gene>